<evidence type="ECO:0000256" key="4">
    <source>
        <dbReference type="ARBA" id="ARBA00022780"/>
    </source>
</evidence>
<keyword evidence="6 7" id="KW-0472">Membrane</keyword>
<keyword evidence="3 7" id="KW-0812">Transmembrane</keyword>
<gene>
    <name evidence="8" type="ORF">MSP1401_LOCUS10523</name>
</gene>
<sequence length="232" mass="25287">MRRAVASRTATGRSPALAVRSPSMVTRTTVCRVAVPAPGSGRARVPGPSDASERAPRASTIARGYGGVYGRGPERGGIVPVPDRVVALLPYLVPLLDGLRYSRFFFQQFPQTIFLLQPLQPLASMYYRIPFAGVISFFAIYMGLAENRQMSRFVRFNAMQAIIVDVCLVLPGMIEYVLSPGRMSGAAMEMYKLCYNCVWVVVLAAFCLAAVGCLSGQMFKLPFVGDAADMRI</sequence>
<evidence type="ECO:0000256" key="7">
    <source>
        <dbReference type="RuleBase" id="RU367003"/>
    </source>
</evidence>
<dbReference type="PANTHER" id="PTHR33510">
    <property type="entry name" value="PROTEIN TIC 20-II, CHLOROPLASTIC"/>
    <property type="match status" value="1"/>
</dbReference>
<feature type="transmembrane region" description="Helical" evidence="7">
    <location>
        <begin position="156"/>
        <end position="178"/>
    </location>
</feature>
<keyword evidence="7" id="KW-0934">Plastid</keyword>
<dbReference type="Pfam" id="PF16166">
    <property type="entry name" value="TIC20"/>
    <property type="match status" value="1"/>
</dbReference>
<keyword evidence="4" id="KW-1001">Plastid inner membrane</keyword>
<evidence type="ECO:0000256" key="3">
    <source>
        <dbReference type="ARBA" id="ARBA00022692"/>
    </source>
</evidence>
<comment type="subcellular location">
    <subcellularLocation>
        <location evidence="1">Plastid</location>
        <location evidence="1">Chloroplast inner membrane</location>
        <topology evidence="1">Multi-pass membrane protein</topology>
    </subcellularLocation>
    <subcellularLocation>
        <location evidence="7">Plastid</location>
        <location evidence="7">Chloroplast membrane</location>
        <topology evidence="7">Multi-pass membrane protein</topology>
    </subcellularLocation>
</comment>
<evidence type="ECO:0000256" key="1">
    <source>
        <dbReference type="ARBA" id="ARBA00004478"/>
    </source>
</evidence>
<organism evidence="8">
    <name type="scientific">Micromonas pusilla</name>
    <name type="common">Picoplanktonic green alga</name>
    <name type="synonym">Chromulina pusilla</name>
    <dbReference type="NCBI Taxonomy" id="38833"/>
    <lineage>
        <taxon>Eukaryota</taxon>
        <taxon>Viridiplantae</taxon>
        <taxon>Chlorophyta</taxon>
        <taxon>Mamiellophyceae</taxon>
        <taxon>Mamiellales</taxon>
        <taxon>Mamiellaceae</taxon>
        <taxon>Micromonas</taxon>
    </lineage>
</organism>
<dbReference type="PANTHER" id="PTHR33510:SF5">
    <property type="entry name" value="PROTEIN TIC 20-II, CHLOROPLASTIC"/>
    <property type="match status" value="1"/>
</dbReference>
<comment type="caution">
    <text evidence="7">Lacks conserved residue(s) required for the propagation of feature annotation.</text>
</comment>
<evidence type="ECO:0000256" key="6">
    <source>
        <dbReference type="ARBA" id="ARBA00023136"/>
    </source>
</evidence>
<evidence type="ECO:0000256" key="2">
    <source>
        <dbReference type="ARBA" id="ARBA00009596"/>
    </source>
</evidence>
<name>A0A7S0DCS6_MICPS</name>
<protein>
    <recommendedName>
        <fullName evidence="7">Protein TIC 20</fullName>
    </recommendedName>
</protein>
<accession>A0A7S0DCS6</accession>
<comment type="function">
    <text evidence="7">Involved in protein precursor import into chloroplasts.</text>
</comment>
<dbReference type="GO" id="GO:0009706">
    <property type="term" value="C:chloroplast inner membrane"/>
    <property type="evidence" value="ECO:0007669"/>
    <property type="project" value="UniProtKB-SubCell"/>
</dbReference>
<dbReference type="EMBL" id="HBEN01012655">
    <property type="protein sequence ID" value="CAD8448261.1"/>
    <property type="molecule type" value="Transcribed_RNA"/>
</dbReference>
<dbReference type="AlphaFoldDB" id="A0A7S0DCS6"/>
<reference evidence="8" key="1">
    <citation type="submission" date="2021-01" db="EMBL/GenBank/DDBJ databases">
        <authorList>
            <person name="Corre E."/>
            <person name="Pelletier E."/>
            <person name="Niang G."/>
            <person name="Scheremetjew M."/>
            <person name="Finn R."/>
            <person name="Kale V."/>
            <person name="Holt S."/>
            <person name="Cochrane G."/>
            <person name="Meng A."/>
            <person name="Brown T."/>
            <person name="Cohen L."/>
        </authorList>
    </citation>
    <scope>NUCLEOTIDE SEQUENCE</scope>
    <source>
        <strain evidence="8">CCAC1681</strain>
    </source>
</reference>
<feature type="transmembrane region" description="Helical" evidence="7">
    <location>
        <begin position="125"/>
        <end position="144"/>
    </location>
</feature>
<proteinExistence type="inferred from homology"/>
<dbReference type="InterPro" id="IPR005691">
    <property type="entry name" value="Tic20"/>
</dbReference>
<keyword evidence="5 7" id="KW-1133">Transmembrane helix</keyword>
<feature type="transmembrane region" description="Helical" evidence="7">
    <location>
        <begin position="190"/>
        <end position="214"/>
    </location>
</feature>
<evidence type="ECO:0000313" key="8">
    <source>
        <dbReference type="EMBL" id="CAD8448261.1"/>
    </source>
</evidence>
<comment type="similarity">
    <text evidence="2 7">Belongs to the Tic20 family.</text>
</comment>
<keyword evidence="7" id="KW-0150">Chloroplast</keyword>
<evidence type="ECO:0000256" key="5">
    <source>
        <dbReference type="ARBA" id="ARBA00022989"/>
    </source>
</evidence>